<name>A0A0D8BAX7_9ACTN</name>
<dbReference type="PANTHER" id="PTHR42924:SF3">
    <property type="entry name" value="POLYMERASE_HISTIDINOL PHOSPHATASE N-TERMINAL DOMAIN-CONTAINING PROTEIN"/>
    <property type="match status" value="1"/>
</dbReference>
<evidence type="ECO:0000313" key="2">
    <source>
        <dbReference type="EMBL" id="KJE21114.1"/>
    </source>
</evidence>
<dbReference type="PANTHER" id="PTHR42924">
    <property type="entry name" value="EXONUCLEASE"/>
    <property type="match status" value="1"/>
</dbReference>
<accession>A0A0D8BAX7</accession>
<dbReference type="CDD" id="cd07438">
    <property type="entry name" value="PHP_HisPPase_AMP"/>
    <property type="match status" value="1"/>
</dbReference>
<evidence type="ECO:0000313" key="3">
    <source>
        <dbReference type="Proteomes" id="UP000032545"/>
    </source>
</evidence>
<dbReference type="GO" id="GO:0004534">
    <property type="term" value="F:5'-3' RNA exonuclease activity"/>
    <property type="evidence" value="ECO:0007669"/>
    <property type="project" value="TreeGrafter"/>
</dbReference>
<dbReference type="SMART" id="SM00481">
    <property type="entry name" value="POLIIIAc"/>
    <property type="match status" value="1"/>
</dbReference>
<feature type="domain" description="Polymerase/histidinol phosphatase N-terminal" evidence="1">
    <location>
        <begin position="2"/>
        <end position="66"/>
    </location>
</feature>
<dbReference type="InterPro" id="IPR003141">
    <property type="entry name" value="Pol/His_phosphatase_N"/>
</dbReference>
<comment type="caution">
    <text evidence="2">The sequence shown here is derived from an EMBL/GenBank/DDBJ whole genome shotgun (WGS) entry which is preliminary data.</text>
</comment>
<reference evidence="3" key="1">
    <citation type="submission" date="2015-02" db="EMBL/GenBank/DDBJ databases">
        <title>Draft Genome of Frankia sp. CpI1-S.</title>
        <authorList>
            <person name="Oshone R.T."/>
            <person name="Ngom M."/>
            <person name="Ghodhbane-Gtari F."/>
            <person name="Gtari M."/>
            <person name="Morris K."/>
            <person name="Thomas K."/>
            <person name="Sen A."/>
            <person name="Tisa L.S."/>
        </authorList>
    </citation>
    <scope>NUCLEOTIDE SEQUENCE [LARGE SCALE GENOMIC DNA]</scope>
    <source>
        <strain evidence="3">CpI1-S</strain>
    </source>
</reference>
<dbReference type="InterPro" id="IPR016195">
    <property type="entry name" value="Pol/histidinol_Pase-like"/>
</dbReference>
<dbReference type="AlphaFoldDB" id="A0A0D8BAX7"/>
<dbReference type="OrthoDB" id="9804333at2"/>
<keyword evidence="3" id="KW-1185">Reference proteome</keyword>
<organism evidence="2 3">
    <name type="scientific">Frankia torreyi</name>
    <dbReference type="NCBI Taxonomy" id="1856"/>
    <lineage>
        <taxon>Bacteria</taxon>
        <taxon>Bacillati</taxon>
        <taxon>Actinomycetota</taxon>
        <taxon>Actinomycetes</taxon>
        <taxon>Frankiales</taxon>
        <taxon>Frankiaceae</taxon>
        <taxon>Frankia</taxon>
    </lineage>
</organism>
<proteinExistence type="predicted"/>
<dbReference type="EMBL" id="JYFN01000044">
    <property type="protein sequence ID" value="KJE21114.1"/>
    <property type="molecule type" value="Genomic_DNA"/>
</dbReference>
<protein>
    <submittedName>
        <fullName evidence="2">Putative metal-dependent phosphoesterase, PHP family</fullName>
    </submittedName>
</protein>
<dbReference type="Proteomes" id="UP000032545">
    <property type="component" value="Unassembled WGS sequence"/>
</dbReference>
<dbReference type="PATRIC" id="fig|1502723.3.peg.4567"/>
<reference evidence="2 3" key="2">
    <citation type="journal article" date="2016" name="Genome Announc.">
        <title>Permanent Draft Genome Sequences for Two Variants of Frankia sp. Strain CpI1, the First Frankia Strain Isolated from Root Nodules of Comptonia peregrina.</title>
        <authorList>
            <person name="Oshone R."/>
            <person name="Hurst S.G.IV."/>
            <person name="Abebe-Akele F."/>
            <person name="Simpson S."/>
            <person name="Morris K."/>
            <person name="Thomas W.K."/>
            <person name="Tisa L.S."/>
        </authorList>
    </citation>
    <scope>NUCLEOTIDE SEQUENCE [LARGE SCALE GENOMIC DNA]</scope>
    <source>
        <strain evidence="3">CpI1-S</strain>
    </source>
</reference>
<evidence type="ECO:0000259" key="1">
    <source>
        <dbReference type="SMART" id="SM00481"/>
    </source>
</evidence>
<dbReference type="GO" id="GO:0035312">
    <property type="term" value="F:5'-3' DNA exonuclease activity"/>
    <property type="evidence" value="ECO:0007669"/>
    <property type="project" value="TreeGrafter"/>
</dbReference>
<dbReference type="SUPFAM" id="SSF89550">
    <property type="entry name" value="PHP domain-like"/>
    <property type="match status" value="1"/>
</dbReference>
<dbReference type="RefSeq" id="WP_052681335.1">
    <property type="nucleotide sequence ID" value="NZ_JYFN01000044.1"/>
</dbReference>
<sequence>MIDLHAYTTESGGGLMPHELIGHAAIVGVRVVAVTDRDTVAGIDAAAAVLPAGMTLVPGAEISCRAVVGGRPRSVRLLAYLVDRDDRAMSELLGRARDSAELRARRAVRLLRVEGYPVDWPQAADEARGAPVSRGHIAAALVAAGVVPTVDVALGPAWLGVGGPFHIASRQPDVAAALTVVRGAGGVAVLGHPCASLPVELLRDLAARGLAGIEVDHPGHDADTRLRLRDVAAELRLLPIGGSGYDGPPGQLGSDTTPYATYQRLIAQAAGATPIRA</sequence>
<dbReference type="Gene3D" id="3.20.20.140">
    <property type="entry name" value="Metal-dependent hydrolases"/>
    <property type="match status" value="1"/>
</dbReference>
<dbReference type="InterPro" id="IPR052018">
    <property type="entry name" value="PHP_domain"/>
</dbReference>
<dbReference type="Gene3D" id="1.10.150.650">
    <property type="match status" value="1"/>
</dbReference>
<gene>
    <name evidence="2" type="ORF">FF36_04619</name>
</gene>